<organism evidence="3 4">
    <name type="scientific">Metabacillus litoralis</name>
    <dbReference type="NCBI Taxonomy" id="152268"/>
    <lineage>
        <taxon>Bacteria</taxon>
        <taxon>Bacillati</taxon>
        <taxon>Bacillota</taxon>
        <taxon>Bacilli</taxon>
        <taxon>Bacillales</taxon>
        <taxon>Bacillaceae</taxon>
        <taxon>Metabacillus</taxon>
    </lineage>
</organism>
<dbReference type="OrthoDB" id="59694at2"/>
<dbReference type="EMBL" id="LWSG01000007">
    <property type="protein sequence ID" value="OAS87846.1"/>
    <property type="molecule type" value="Genomic_DNA"/>
</dbReference>
<evidence type="ECO:0000313" key="3">
    <source>
        <dbReference type="EMBL" id="OAS87846.1"/>
    </source>
</evidence>
<dbReference type="RefSeq" id="WP_066329660.1">
    <property type="nucleotide sequence ID" value="NZ_LWSG01000007.1"/>
</dbReference>
<dbReference type="InterPro" id="IPR001296">
    <property type="entry name" value="Glyco_trans_1"/>
</dbReference>
<name>A0A179T168_9BACI</name>
<reference evidence="4" key="1">
    <citation type="submission" date="2016-04" db="EMBL/GenBank/DDBJ databases">
        <authorList>
            <person name="Lyu Z."/>
            <person name="Lyu W."/>
        </authorList>
    </citation>
    <scope>NUCLEOTIDE SEQUENCE [LARGE SCALE GENOMIC DNA]</scope>
    <source>
        <strain evidence="4">C44</strain>
    </source>
</reference>
<dbReference type="GO" id="GO:0016757">
    <property type="term" value="F:glycosyltransferase activity"/>
    <property type="evidence" value="ECO:0007669"/>
    <property type="project" value="InterPro"/>
</dbReference>
<protein>
    <recommendedName>
        <fullName evidence="5">Glycosyltransferase family 4 protein</fullName>
    </recommendedName>
</protein>
<dbReference type="PANTHER" id="PTHR45947:SF3">
    <property type="entry name" value="SULFOQUINOVOSYL TRANSFERASE SQD2"/>
    <property type="match status" value="1"/>
</dbReference>
<evidence type="ECO:0008006" key="5">
    <source>
        <dbReference type="Google" id="ProtNLM"/>
    </source>
</evidence>
<dbReference type="InterPro" id="IPR028098">
    <property type="entry name" value="Glyco_trans_4-like_N"/>
</dbReference>
<dbReference type="Gene3D" id="3.40.50.2000">
    <property type="entry name" value="Glycogen Phosphorylase B"/>
    <property type="match status" value="2"/>
</dbReference>
<dbReference type="PANTHER" id="PTHR45947">
    <property type="entry name" value="SULFOQUINOVOSYL TRANSFERASE SQD2"/>
    <property type="match status" value="1"/>
</dbReference>
<accession>A0A179T168</accession>
<evidence type="ECO:0000259" key="2">
    <source>
        <dbReference type="Pfam" id="PF13439"/>
    </source>
</evidence>
<proteinExistence type="predicted"/>
<feature type="domain" description="Glycosyl transferase family 1" evidence="1">
    <location>
        <begin position="183"/>
        <end position="338"/>
    </location>
</feature>
<dbReference type="STRING" id="152268.A6K24_19130"/>
<keyword evidence="4" id="KW-1185">Reference proteome</keyword>
<gene>
    <name evidence="3" type="ORF">A6K24_19130</name>
</gene>
<dbReference type="Proteomes" id="UP000078534">
    <property type="component" value="Unassembled WGS sequence"/>
</dbReference>
<dbReference type="SUPFAM" id="SSF53756">
    <property type="entry name" value="UDP-Glycosyltransferase/glycogen phosphorylase"/>
    <property type="match status" value="1"/>
</dbReference>
<feature type="domain" description="Glycosyltransferase subfamily 4-like N-terminal" evidence="2">
    <location>
        <begin position="14"/>
        <end position="164"/>
    </location>
</feature>
<evidence type="ECO:0000259" key="1">
    <source>
        <dbReference type="Pfam" id="PF00534"/>
    </source>
</evidence>
<dbReference type="AlphaFoldDB" id="A0A179T168"/>
<comment type="caution">
    <text evidence="3">The sequence shown here is derived from an EMBL/GenBank/DDBJ whole genome shotgun (WGS) entry which is preliminary data.</text>
</comment>
<dbReference type="Pfam" id="PF00534">
    <property type="entry name" value="Glycos_transf_1"/>
    <property type="match status" value="1"/>
</dbReference>
<dbReference type="Pfam" id="PF13439">
    <property type="entry name" value="Glyco_transf_4"/>
    <property type="match status" value="1"/>
</dbReference>
<dbReference type="InterPro" id="IPR050194">
    <property type="entry name" value="Glycosyltransferase_grp1"/>
</dbReference>
<sequence length="473" mass="54343">MHILIPVFFNAPLGGLHFNVMSTALHCKSNGNDVTVLCRPGVFTDTLKEKGINVINTDFTPTEFSNTIKTLLELNKSNKIDIIHSHPFESRKVAVLLSKILKSPLFVTIHGRHTDYIETYIDKVAMVFTVSEGIKDFLKVHLAKNRLNKYNHKLFVVPNGVDTHLFQPIEPPALNRKINISLVTRLDKDKEFIIEVFYKALKFTTEKYPNDVIWTIVGDGTLIDEMKQKVEEIVGTNNHFVNFVGWKEDIDLLMSYSNSDIVIAPGRCALEAMSCGKPTIAIGSKGYIGLIDKNNWLKGVYANFGGIGNKIEDYVEGSIEKDIERLVENDMLRDELGELGHNLISQFYEEKEANNNLLRFYSMFKRENTELNEIDHIEIDKLISNYLLETNIRQSIIKQNTLNEYKIEVICHEYNGLSFAWYVFKEKQLVKKIPYSKSNCLNYTFQEKGSYQIRCYVKKDDTMIVFPVKKINV</sequence>
<dbReference type="CDD" id="cd03801">
    <property type="entry name" value="GT4_PimA-like"/>
    <property type="match status" value="1"/>
</dbReference>
<evidence type="ECO:0000313" key="4">
    <source>
        <dbReference type="Proteomes" id="UP000078534"/>
    </source>
</evidence>